<dbReference type="InterPro" id="IPR001128">
    <property type="entry name" value="Cyt_P450"/>
</dbReference>
<keyword evidence="3" id="KW-0472">Membrane</keyword>
<keyword evidence="3" id="KW-1133">Transmembrane helix</keyword>
<feature type="binding site" description="axial binding residue" evidence="1">
    <location>
        <position position="548"/>
    </location>
    <ligand>
        <name>heme</name>
        <dbReference type="ChEBI" id="CHEBI:30413"/>
    </ligand>
    <ligandPart>
        <name>Fe</name>
        <dbReference type="ChEBI" id="CHEBI:18248"/>
    </ligandPart>
</feature>
<evidence type="ECO:0000313" key="4">
    <source>
        <dbReference type="EMBL" id="GLC52110.1"/>
    </source>
</evidence>
<dbReference type="GO" id="GO:0020037">
    <property type="term" value="F:heme binding"/>
    <property type="evidence" value="ECO:0007669"/>
    <property type="project" value="InterPro"/>
</dbReference>
<proteinExistence type="inferred from homology"/>
<dbReference type="PANTHER" id="PTHR24301">
    <property type="entry name" value="THROMBOXANE-A SYNTHASE"/>
    <property type="match status" value="1"/>
</dbReference>
<dbReference type="OrthoDB" id="540635at2759"/>
<dbReference type="GO" id="GO:0016705">
    <property type="term" value="F:oxidoreductase activity, acting on paired donors, with incorporation or reduction of molecular oxygen"/>
    <property type="evidence" value="ECO:0007669"/>
    <property type="project" value="InterPro"/>
</dbReference>
<comment type="caution">
    <text evidence="4">The sequence shown here is derived from an EMBL/GenBank/DDBJ whole genome shotgun (WGS) entry which is preliminary data.</text>
</comment>
<dbReference type="PANTHER" id="PTHR24301:SF2">
    <property type="entry name" value="THROMBOXANE-A SYNTHASE"/>
    <property type="match status" value="1"/>
</dbReference>
<dbReference type="GO" id="GO:0005506">
    <property type="term" value="F:iron ion binding"/>
    <property type="evidence" value="ECO:0007669"/>
    <property type="project" value="InterPro"/>
</dbReference>
<evidence type="ECO:0000256" key="3">
    <source>
        <dbReference type="SAM" id="Phobius"/>
    </source>
</evidence>
<keyword evidence="1 2" id="KW-0408">Iron</keyword>
<organism evidence="4 5">
    <name type="scientific">Pleodorina starrii</name>
    <dbReference type="NCBI Taxonomy" id="330485"/>
    <lineage>
        <taxon>Eukaryota</taxon>
        <taxon>Viridiplantae</taxon>
        <taxon>Chlorophyta</taxon>
        <taxon>core chlorophytes</taxon>
        <taxon>Chlorophyceae</taxon>
        <taxon>CS clade</taxon>
        <taxon>Chlamydomonadales</taxon>
        <taxon>Volvocaceae</taxon>
        <taxon>Pleodorina</taxon>
    </lineage>
</organism>
<dbReference type="PROSITE" id="PS00086">
    <property type="entry name" value="CYTOCHROME_P450"/>
    <property type="match status" value="1"/>
</dbReference>
<comment type="cofactor">
    <cofactor evidence="1">
        <name>heme</name>
        <dbReference type="ChEBI" id="CHEBI:30413"/>
    </cofactor>
</comment>
<dbReference type="GO" id="GO:0004497">
    <property type="term" value="F:monooxygenase activity"/>
    <property type="evidence" value="ECO:0007669"/>
    <property type="project" value="UniProtKB-KW"/>
</dbReference>
<dbReference type="Pfam" id="PF00067">
    <property type="entry name" value="p450"/>
    <property type="match status" value="2"/>
</dbReference>
<keyword evidence="1 2" id="KW-0349">Heme</keyword>
<dbReference type="InterPro" id="IPR002401">
    <property type="entry name" value="Cyt_P450_E_grp-I"/>
</dbReference>
<dbReference type="PRINTS" id="PR00385">
    <property type="entry name" value="P450"/>
</dbReference>
<evidence type="ECO:0000313" key="5">
    <source>
        <dbReference type="Proteomes" id="UP001165080"/>
    </source>
</evidence>
<comment type="similarity">
    <text evidence="2">Belongs to the cytochrome P450 family.</text>
</comment>
<reference evidence="4 5" key="1">
    <citation type="journal article" date="2023" name="Commun. Biol.">
        <title>Reorganization of the ancestral sex-determining regions during the evolution of trioecy in Pleodorina starrii.</title>
        <authorList>
            <person name="Takahashi K."/>
            <person name="Suzuki S."/>
            <person name="Kawai-Toyooka H."/>
            <person name="Yamamoto K."/>
            <person name="Hamaji T."/>
            <person name="Ootsuki R."/>
            <person name="Yamaguchi H."/>
            <person name="Kawachi M."/>
            <person name="Higashiyama T."/>
            <person name="Nozaki H."/>
        </authorList>
    </citation>
    <scope>NUCLEOTIDE SEQUENCE [LARGE SCALE GENOMIC DNA]</scope>
    <source>
        <strain evidence="4 5">NIES-4479</strain>
    </source>
</reference>
<feature type="transmembrane region" description="Helical" evidence="3">
    <location>
        <begin position="12"/>
        <end position="33"/>
    </location>
</feature>
<gene>
    <name evidence="4" type="primary">PLEST003877</name>
    <name evidence="4" type="ORF">PLESTB_000583800</name>
</gene>
<dbReference type="AlphaFoldDB" id="A0A9W6F1A2"/>
<dbReference type="InterPro" id="IPR017972">
    <property type="entry name" value="Cyt_P450_CS"/>
</dbReference>
<dbReference type="PRINTS" id="PR00463">
    <property type="entry name" value="EP450I"/>
</dbReference>
<dbReference type="EMBL" id="BRXU01000005">
    <property type="protein sequence ID" value="GLC52110.1"/>
    <property type="molecule type" value="Genomic_DNA"/>
</dbReference>
<keyword evidence="1 2" id="KW-0479">Metal-binding</keyword>
<dbReference type="Gene3D" id="1.10.630.10">
    <property type="entry name" value="Cytochrome P450"/>
    <property type="match status" value="1"/>
</dbReference>
<protein>
    <recommendedName>
        <fullName evidence="6">Cytochrome P450</fullName>
    </recommendedName>
</protein>
<dbReference type="SUPFAM" id="SSF48264">
    <property type="entry name" value="Cytochrome P450"/>
    <property type="match status" value="1"/>
</dbReference>
<sequence>MVALLLEFVRTPLAALALLLGAAVGFLCWLGFYPLRRWRYRHFPGPIGLPFVGNLPEITAMDTTPYLAHVSRKYGAVCKVWFGTRPWLVISDPDLVRKLACQSTARAIELASYLDVLVGENREIELASAFFAHGEPWRRGRRVFEMAIIHPASLSAHLPVIRRVLGRFVPSLARYTAASATSGQPPLDAQKAVGDLMLAITGELAYGVDFEVDFEDAAAEPRTNECHAGAGAAATSGGGIGAHLARVSREVFETFRMDNATVYLPIQMAFPSLAPAIRWMAAHLPDKNQRRVMACRSTMAAISRQLMAQWAEAKHRGHGGAEAVPADAVKVQATCHATNGKVAAAVSRAGSDGALPLGIHAFREIGSGISASSFMAAMLEERKGAGAQDRLSDIEVIAQSITFILASYETSSTTTSLALLLLATHPEAQRALTAEVDAMGGREIDMELLAELHYTEAVIKETMRLYPAVPMMHRHAKGDIQLPDGRVVPRQVLGTFLAIPNYNVHHDPALWPEPERFMPERFLTGPGGGGGPTHPAAWSGFGLGARMCVGHKLASMIGKATLLSLFRRYTFSVAPHQPVPPPMATGLTFGPKGGVWLNVHAR</sequence>
<keyword evidence="2" id="KW-0503">Monooxygenase</keyword>
<name>A0A9W6F1A2_9CHLO</name>
<dbReference type="Proteomes" id="UP001165080">
    <property type="component" value="Unassembled WGS sequence"/>
</dbReference>
<evidence type="ECO:0000256" key="1">
    <source>
        <dbReference type="PIRSR" id="PIRSR602401-1"/>
    </source>
</evidence>
<evidence type="ECO:0000256" key="2">
    <source>
        <dbReference type="RuleBase" id="RU000461"/>
    </source>
</evidence>
<dbReference type="InterPro" id="IPR036396">
    <property type="entry name" value="Cyt_P450_sf"/>
</dbReference>
<accession>A0A9W6F1A2</accession>
<keyword evidence="2" id="KW-0560">Oxidoreductase</keyword>
<keyword evidence="3" id="KW-0812">Transmembrane</keyword>
<evidence type="ECO:0008006" key="6">
    <source>
        <dbReference type="Google" id="ProtNLM"/>
    </source>
</evidence>
<keyword evidence="5" id="KW-1185">Reference proteome</keyword>